<accession>A0A347WKL0</accession>
<proteinExistence type="predicted"/>
<name>A0A347WKL0_9LACT</name>
<evidence type="ECO:0000313" key="1">
    <source>
        <dbReference type="EMBL" id="AXY25617.1"/>
    </source>
</evidence>
<organism evidence="1 2">
    <name type="scientific">Suicoccus acidiformans</name>
    <dbReference type="NCBI Taxonomy" id="2036206"/>
    <lineage>
        <taxon>Bacteria</taxon>
        <taxon>Bacillati</taxon>
        <taxon>Bacillota</taxon>
        <taxon>Bacilli</taxon>
        <taxon>Lactobacillales</taxon>
        <taxon>Aerococcaceae</taxon>
        <taxon>Suicoccus</taxon>
    </lineage>
</organism>
<keyword evidence="2" id="KW-1185">Reference proteome</keyword>
<dbReference type="EMBL" id="CP023434">
    <property type="protein sequence ID" value="AXY25617.1"/>
    <property type="molecule type" value="Genomic_DNA"/>
</dbReference>
<dbReference type="AlphaFoldDB" id="A0A347WKL0"/>
<evidence type="ECO:0000313" key="2">
    <source>
        <dbReference type="Proteomes" id="UP000263232"/>
    </source>
</evidence>
<sequence>MIEKALTLVRLDQTQYLDKEAMAWSEALNLQVADYQKLAQHSKTKLSAQIELDIYIEAHAVHLGRAVEYLLGNTLNSLKHEFISKLSKKVSKRFCA</sequence>
<dbReference type="Proteomes" id="UP000263232">
    <property type="component" value="Chromosome"/>
</dbReference>
<protein>
    <submittedName>
        <fullName evidence="1">Uncharacterized protein</fullName>
    </submittedName>
</protein>
<gene>
    <name evidence="1" type="ORF">CL176_06190</name>
</gene>
<dbReference type="KEGG" id="abae:CL176_06190"/>
<reference evidence="1 2" key="1">
    <citation type="submission" date="2017-09" db="EMBL/GenBank/DDBJ databases">
        <title>Complete genome sequence of Oxytococcus suis strain ZY16052.</title>
        <authorList>
            <person name="Li F."/>
        </authorList>
    </citation>
    <scope>NUCLEOTIDE SEQUENCE [LARGE SCALE GENOMIC DNA]</scope>
    <source>
        <strain evidence="1 2">ZY16052</strain>
    </source>
</reference>